<keyword evidence="1" id="KW-1133">Transmembrane helix</keyword>
<accession>A0A6L3Y464</accession>
<gene>
    <name evidence="2" type="ORF">F9L08_28105</name>
</gene>
<evidence type="ECO:0008006" key="4">
    <source>
        <dbReference type="Google" id="ProtNLM"/>
    </source>
</evidence>
<dbReference type="InterPro" id="IPR025333">
    <property type="entry name" value="DUF4239"/>
</dbReference>
<dbReference type="Pfam" id="PF14023">
    <property type="entry name" value="Bestrophin-like"/>
    <property type="match status" value="1"/>
</dbReference>
<keyword evidence="1" id="KW-0812">Transmembrane</keyword>
<protein>
    <recommendedName>
        <fullName evidence="4">DUF4239 domain-containing protein</fullName>
    </recommendedName>
</protein>
<keyword evidence="1" id="KW-0472">Membrane</keyword>
<comment type="caution">
    <text evidence="2">The sequence shown here is derived from an EMBL/GenBank/DDBJ whole genome shotgun (WGS) entry which is preliminary data.</text>
</comment>
<feature type="transmembrane region" description="Helical" evidence="1">
    <location>
        <begin position="47"/>
        <end position="72"/>
    </location>
</feature>
<evidence type="ECO:0000313" key="3">
    <source>
        <dbReference type="Proteomes" id="UP000481643"/>
    </source>
</evidence>
<dbReference type="RefSeq" id="WP_151654406.1">
    <property type="nucleotide sequence ID" value="NZ_WBVX01000060.1"/>
</dbReference>
<dbReference type="EMBL" id="WBVX01000060">
    <property type="protein sequence ID" value="KAB2675005.1"/>
    <property type="molecule type" value="Genomic_DNA"/>
</dbReference>
<evidence type="ECO:0000313" key="2">
    <source>
        <dbReference type="EMBL" id="KAB2675005.1"/>
    </source>
</evidence>
<reference evidence="2 3" key="1">
    <citation type="submission" date="2019-09" db="EMBL/GenBank/DDBJ databases">
        <title>Taxonomic organization of the family Brucellaceae based on a phylogenomic approach.</title>
        <authorList>
            <person name="Leclercq S."/>
            <person name="Cloeckaert A."/>
            <person name="Zygmunt M.S."/>
        </authorList>
    </citation>
    <scope>NUCLEOTIDE SEQUENCE [LARGE SCALE GENOMIC DNA]</scope>
    <source>
        <strain evidence="2 3">WS1830</strain>
    </source>
</reference>
<organism evidence="2 3">
    <name type="scientific">Brucella tritici</name>
    <dbReference type="NCBI Taxonomy" id="94626"/>
    <lineage>
        <taxon>Bacteria</taxon>
        <taxon>Pseudomonadati</taxon>
        <taxon>Pseudomonadota</taxon>
        <taxon>Alphaproteobacteria</taxon>
        <taxon>Hyphomicrobiales</taxon>
        <taxon>Brucellaceae</taxon>
        <taxon>Brucella/Ochrobactrum group</taxon>
        <taxon>Brucella</taxon>
    </lineage>
</organism>
<feature type="transmembrane region" description="Helical" evidence="1">
    <location>
        <begin position="12"/>
        <end position="35"/>
    </location>
</feature>
<dbReference type="Proteomes" id="UP000481643">
    <property type="component" value="Unassembled WGS sequence"/>
</dbReference>
<evidence type="ECO:0000256" key="1">
    <source>
        <dbReference type="SAM" id="Phobius"/>
    </source>
</evidence>
<name>A0A6L3Y464_9HYPH</name>
<sequence>MAAVFQLSVYTSFLAFTALGIAFFLFGRLVLYVLAKHAKHNHLSIPIGAFIGTVATAWALALGFVAADIWAVGSKADQATSDERSAIVRLIGTANSPAINAPELRKALIKYRTAVVDDEWTKNINLRPVASVEAALQNIRNEIFAISQSDIPTPIISHLLNDFDILQNSRNLRLAVGTTSVDAYKWYLVLALTLTTILTIASTHADRIRAGSMALTIFSFSATLCLWILAIHANPYQGLEKLEPTLLLTENAPPT</sequence>
<feature type="transmembrane region" description="Helical" evidence="1">
    <location>
        <begin position="213"/>
        <end position="233"/>
    </location>
</feature>
<proteinExistence type="predicted"/>
<feature type="transmembrane region" description="Helical" evidence="1">
    <location>
        <begin position="184"/>
        <end position="201"/>
    </location>
</feature>
<dbReference type="AlphaFoldDB" id="A0A6L3Y464"/>